<dbReference type="Proteomes" id="UP001500902">
    <property type="component" value="Unassembled WGS sequence"/>
</dbReference>
<evidence type="ECO:0000259" key="4">
    <source>
        <dbReference type="SMART" id="SM00922"/>
    </source>
</evidence>
<dbReference type="InterPro" id="IPR029065">
    <property type="entry name" value="Enolase_C-like"/>
</dbReference>
<evidence type="ECO:0000256" key="1">
    <source>
        <dbReference type="ARBA" id="ARBA00001946"/>
    </source>
</evidence>
<accession>A0ABP7B4N4</accession>
<keyword evidence="6" id="KW-1185">Reference proteome</keyword>
<proteinExistence type="predicted"/>
<dbReference type="PANTHER" id="PTHR13794:SF58">
    <property type="entry name" value="MITOCHONDRIAL ENOLASE SUPERFAMILY MEMBER 1"/>
    <property type="match status" value="1"/>
</dbReference>
<dbReference type="SFLD" id="SFLDS00001">
    <property type="entry name" value="Enolase"/>
    <property type="match status" value="1"/>
</dbReference>
<comment type="cofactor">
    <cofactor evidence="1">
        <name>Mg(2+)</name>
        <dbReference type="ChEBI" id="CHEBI:18420"/>
    </cofactor>
</comment>
<gene>
    <name evidence="5" type="ORF">GCM10022224_009200</name>
</gene>
<name>A0ABP7B4N4_9ACTN</name>
<organism evidence="5 6">
    <name type="scientific">Nonomuraea antimicrobica</name>
    <dbReference type="NCBI Taxonomy" id="561173"/>
    <lineage>
        <taxon>Bacteria</taxon>
        <taxon>Bacillati</taxon>
        <taxon>Actinomycetota</taxon>
        <taxon>Actinomycetes</taxon>
        <taxon>Streptosporangiales</taxon>
        <taxon>Streptosporangiaceae</taxon>
        <taxon>Nonomuraea</taxon>
    </lineage>
</organism>
<dbReference type="SFLD" id="SFLDG00179">
    <property type="entry name" value="mandelate_racemase"/>
    <property type="match status" value="1"/>
</dbReference>
<dbReference type="SMART" id="SM00922">
    <property type="entry name" value="MR_MLE"/>
    <property type="match status" value="1"/>
</dbReference>
<dbReference type="PANTHER" id="PTHR13794">
    <property type="entry name" value="ENOLASE SUPERFAMILY, MANDELATE RACEMASE"/>
    <property type="match status" value="1"/>
</dbReference>
<protein>
    <submittedName>
        <fullName evidence="5">Enolase C-terminal domain-like protein</fullName>
    </submittedName>
</protein>
<dbReference type="SUPFAM" id="SSF51604">
    <property type="entry name" value="Enolase C-terminal domain-like"/>
    <property type="match status" value="1"/>
</dbReference>
<dbReference type="Pfam" id="PF02746">
    <property type="entry name" value="MR_MLE_N"/>
    <property type="match status" value="1"/>
</dbReference>
<dbReference type="Gene3D" id="3.20.20.120">
    <property type="entry name" value="Enolase-like C-terminal domain"/>
    <property type="match status" value="1"/>
</dbReference>
<dbReference type="InterPro" id="IPR013341">
    <property type="entry name" value="Mandelate_racemase_N_dom"/>
</dbReference>
<keyword evidence="2" id="KW-0479">Metal-binding</keyword>
<reference evidence="6" key="1">
    <citation type="journal article" date="2019" name="Int. J. Syst. Evol. Microbiol.">
        <title>The Global Catalogue of Microorganisms (GCM) 10K type strain sequencing project: providing services to taxonomists for standard genome sequencing and annotation.</title>
        <authorList>
            <consortium name="The Broad Institute Genomics Platform"/>
            <consortium name="The Broad Institute Genome Sequencing Center for Infectious Disease"/>
            <person name="Wu L."/>
            <person name="Ma J."/>
        </authorList>
    </citation>
    <scope>NUCLEOTIDE SEQUENCE [LARGE SCALE GENOMIC DNA]</scope>
    <source>
        <strain evidence="6">JCM 16904</strain>
    </source>
</reference>
<keyword evidence="3" id="KW-0460">Magnesium</keyword>
<dbReference type="InterPro" id="IPR013342">
    <property type="entry name" value="Mandelate_racemase_C"/>
</dbReference>
<dbReference type="Pfam" id="PF13378">
    <property type="entry name" value="MR_MLE_C"/>
    <property type="match status" value="1"/>
</dbReference>
<dbReference type="InterPro" id="IPR046945">
    <property type="entry name" value="RHMD-like"/>
</dbReference>
<evidence type="ECO:0000256" key="2">
    <source>
        <dbReference type="ARBA" id="ARBA00022723"/>
    </source>
</evidence>
<evidence type="ECO:0000313" key="6">
    <source>
        <dbReference type="Proteomes" id="UP001500902"/>
    </source>
</evidence>
<comment type="caution">
    <text evidence="5">The sequence shown here is derived from an EMBL/GenBank/DDBJ whole genome shotgun (WGS) entry which is preliminary data.</text>
</comment>
<dbReference type="EMBL" id="BAAAZP010000013">
    <property type="protein sequence ID" value="GAA3648626.1"/>
    <property type="molecule type" value="Genomic_DNA"/>
</dbReference>
<sequence>MVTESGVVGHSYLFAYSRLMLPAMTSIVRELAPELAGRSVSPVCWMHDMRRRFRLLGTQGLLGMVISGIEMALWDALGKELGQPVARLLGGEAVALRAYDSYGLLDLPRDEAAIRESVASGFRAVKIKIGYPDAAQDVAVVRRVREIVGDDIELMVDYTQALDPAEACRRIERLCEFDLYWVEEPVAAEDLAGHALVRRTTRARIQTGENWWFPEGCRAAISASASDFAMFDLMKIGGFTGWMLAAGQAYAASLPVSSHLFVEASAHAMAVTPTGDWMEYLDLAGAILQDPCRPVDGRITPTGPGLGITWNEEAIARYAA</sequence>
<evidence type="ECO:0000313" key="5">
    <source>
        <dbReference type="EMBL" id="GAA3648626.1"/>
    </source>
</evidence>
<dbReference type="InterPro" id="IPR036849">
    <property type="entry name" value="Enolase-like_C_sf"/>
</dbReference>
<dbReference type="SUPFAM" id="SSF54826">
    <property type="entry name" value="Enolase N-terminal domain-like"/>
    <property type="match status" value="1"/>
</dbReference>
<dbReference type="InterPro" id="IPR029017">
    <property type="entry name" value="Enolase-like_N"/>
</dbReference>
<feature type="domain" description="Mandelate racemase/muconate lactonizing enzyme C-terminal" evidence="4">
    <location>
        <begin position="107"/>
        <end position="204"/>
    </location>
</feature>
<evidence type="ECO:0000256" key="3">
    <source>
        <dbReference type="ARBA" id="ARBA00022842"/>
    </source>
</evidence>
<dbReference type="Gene3D" id="3.30.390.10">
    <property type="entry name" value="Enolase-like, N-terminal domain"/>
    <property type="match status" value="1"/>
</dbReference>